<name>A0A7U7G7I3_9GAMM</name>
<protein>
    <submittedName>
        <fullName evidence="1">Uncharacterized protein</fullName>
    </submittedName>
</protein>
<comment type="caution">
    <text evidence="1">The sequence shown here is derived from an EMBL/GenBank/DDBJ whole genome shotgun (WGS) entry which is preliminary data.</text>
</comment>
<dbReference type="Proteomes" id="UP000019184">
    <property type="component" value="Unassembled WGS sequence"/>
</dbReference>
<proteinExistence type="predicted"/>
<dbReference type="AlphaFoldDB" id="A0A7U7G7I3"/>
<gene>
    <name evidence="1" type="ORF">BN874_1020007</name>
</gene>
<evidence type="ECO:0000313" key="2">
    <source>
        <dbReference type="Proteomes" id="UP000019184"/>
    </source>
</evidence>
<reference evidence="1 2" key="1">
    <citation type="journal article" date="2014" name="ISME J.">
        <title>Candidatus Competibacter-lineage genomes retrieved from metagenomes reveal functional metabolic diversity.</title>
        <authorList>
            <person name="McIlroy S.J."/>
            <person name="Albertsen M."/>
            <person name="Andresen E.K."/>
            <person name="Saunders A.M."/>
            <person name="Kristiansen R."/>
            <person name="Stokholm-Bjerregaard M."/>
            <person name="Nielsen K.L."/>
            <person name="Nielsen P.H."/>
        </authorList>
    </citation>
    <scope>NUCLEOTIDE SEQUENCE [LARGE SCALE GENOMIC DNA]</scope>
    <source>
        <strain evidence="1 2">Run_B_J11</strain>
    </source>
</reference>
<sequence>MNQYSYIISMNISAVLLAVPALALGECPIFPADNIWNTPVDHLPVDARSSAYIQSIGSRVGLHPDFGSGTWDGGPIGIPYNTVSGTLPKVPVAFDYADESDSGPYPIPFKPALEYGSDHHLLIVDQDHCLLYETWDTRQATDGSWQAGSGAIFDLRSNALRPSGWTSSDAAGLPILPGLARCKELAAGTINHALRFTAQRTQRKYIWPARHYASSITDPNVPPMGQRFRLKSDFNLSGYSLQTQIILTTLKTYGMILADNGSNWYISGTPGICWDDEVLVAELSTVTGDHFEAVDASGLMVDPNSAQTRTVASVTPMGVFRDGQWFLDANGNGAWDGCGTEFCFTGFGQAGDMPASGNWDGGAKSYIGVLRSGTGEWFVDRNGNRQWDGCIADGCYAGFGQAGDLPVAGDWHGTGVAKIGVFRNGQWFLDANGNGKWDGCSTDLCLSFGQTDDLPVAGNWEGGVRVGVGVFRAGTWYLDYNSNGKWDGCQQDGGQDLCLYGSFGQAGDLPVAGDWNGDGKAKVGVFRNGTWYLDYNGNGQWDGCGVDRCYAGSFGQAGDLPVAGRW</sequence>
<evidence type="ECO:0000313" key="1">
    <source>
        <dbReference type="EMBL" id="CDH43114.1"/>
    </source>
</evidence>
<organism evidence="1 2">
    <name type="scientific">Candidatus Contendobacter odensis Run_B_J11</name>
    <dbReference type="NCBI Taxonomy" id="1400861"/>
    <lineage>
        <taxon>Bacteria</taxon>
        <taxon>Pseudomonadati</taxon>
        <taxon>Pseudomonadota</taxon>
        <taxon>Gammaproteobacteria</taxon>
        <taxon>Candidatus Competibacteraceae</taxon>
        <taxon>Candidatus Contendibacter</taxon>
    </lineage>
</organism>
<keyword evidence="2" id="KW-1185">Reference proteome</keyword>
<dbReference type="EMBL" id="CBTK010000005">
    <property type="protein sequence ID" value="CDH43114.1"/>
    <property type="molecule type" value="Genomic_DNA"/>
</dbReference>
<accession>A0A7U7G7I3</accession>